<reference evidence="3" key="1">
    <citation type="submission" date="2020-11" db="EMBL/GenBank/DDBJ databases">
        <authorList>
            <person name="Tran Van P."/>
        </authorList>
    </citation>
    <scope>NUCLEOTIDE SEQUENCE</scope>
</reference>
<organism evidence="3">
    <name type="scientific">Darwinula stevensoni</name>
    <dbReference type="NCBI Taxonomy" id="69355"/>
    <lineage>
        <taxon>Eukaryota</taxon>
        <taxon>Metazoa</taxon>
        <taxon>Ecdysozoa</taxon>
        <taxon>Arthropoda</taxon>
        <taxon>Crustacea</taxon>
        <taxon>Oligostraca</taxon>
        <taxon>Ostracoda</taxon>
        <taxon>Podocopa</taxon>
        <taxon>Podocopida</taxon>
        <taxon>Darwinulocopina</taxon>
        <taxon>Darwinuloidea</taxon>
        <taxon>Darwinulidae</taxon>
        <taxon>Darwinula</taxon>
    </lineage>
</organism>
<gene>
    <name evidence="3" type="ORF">DSTB1V02_LOCUS15368</name>
</gene>
<evidence type="ECO:0000256" key="1">
    <source>
        <dbReference type="SAM" id="Coils"/>
    </source>
</evidence>
<accession>A0A7R9AKT0</accession>
<dbReference type="OrthoDB" id="624114at2759"/>
<evidence type="ECO:0000313" key="4">
    <source>
        <dbReference type="Proteomes" id="UP000677054"/>
    </source>
</evidence>
<dbReference type="InterPro" id="IPR059005">
    <property type="entry name" value="LETM1_C"/>
</dbReference>
<feature type="coiled-coil region" evidence="1">
    <location>
        <begin position="5"/>
        <end position="32"/>
    </location>
</feature>
<dbReference type="Pfam" id="PF26561">
    <property type="entry name" value="LETM1_C"/>
    <property type="match status" value="1"/>
</dbReference>
<evidence type="ECO:0000313" key="3">
    <source>
        <dbReference type="EMBL" id="CAD7255623.1"/>
    </source>
</evidence>
<dbReference type="AlphaFoldDB" id="A0A7R9AKT0"/>
<name>A0A7R9AKT0_9CRUS</name>
<keyword evidence="1" id="KW-0175">Coiled coil</keyword>
<keyword evidence="4" id="KW-1185">Reference proteome</keyword>
<evidence type="ECO:0000259" key="2">
    <source>
        <dbReference type="Pfam" id="PF26561"/>
    </source>
</evidence>
<feature type="domain" description="LETM1-like C-terminal" evidence="2">
    <location>
        <begin position="2"/>
        <end position="58"/>
    </location>
</feature>
<dbReference type="EMBL" id="LR939084">
    <property type="protein sequence ID" value="CAD7255623.1"/>
    <property type="molecule type" value="Genomic_DNA"/>
</dbReference>
<dbReference type="EMBL" id="CAJPEV010039566">
    <property type="protein sequence ID" value="CAG0909882.1"/>
    <property type="molecule type" value="Genomic_DNA"/>
</dbReference>
<proteinExistence type="predicted"/>
<feature type="non-terminal residue" evidence="3">
    <location>
        <position position="118"/>
    </location>
</feature>
<protein>
    <recommendedName>
        <fullName evidence="2">LETM1-like C-terminal domain-containing protein</fullName>
    </recommendedName>
</protein>
<sequence>MRAELSDYSEDVQDLQELLKLSKGEVKELRERTAAKFLFKKVNSMIEKLDRAISSLEVGRHEKQETASKTVAAGIGEESCSELIKIDEMIDAIQKVQRIPNQKKLEFVAEVLSHLDTD</sequence>
<dbReference type="Proteomes" id="UP000677054">
    <property type="component" value="Unassembled WGS sequence"/>
</dbReference>